<dbReference type="EMBL" id="HE681726">
    <property type="protein sequence ID" value="CCG25177.1"/>
    <property type="molecule type" value="Genomic_DNA"/>
</dbReference>
<name>H8XBI9_CANO9</name>
<accession>H8XBI9</accession>
<dbReference type="OrthoDB" id="4019982at2759"/>
<dbReference type="AlphaFoldDB" id="H8XBI9"/>
<dbReference type="Proteomes" id="UP000005018">
    <property type="component" value="Chromosome 8"/>
</dbReference>
<organism evidence="1 2">
    <name type="scientific">Candida orthopsilosis (strain 90-125)</name>
    <name type="common">Yeast</name>
    <dbReference type="NCBI Taxonomy" id="1136231"/>
    <lineage>
        <taxon>Eukaryota</taxon>
        <taxon>Fungi</taxon>
        <taxon>Dikarya</taxon>
        <taxon>Ascomycota</taxon>
        <taxon>Saccharomycotina</taxon>
        <taxon>Pichiomycetes</taxon>
        <taxon>Debaryomycetaceae</taxon>
        <taxon>Candida/Lodderomyces clade</taxon>
        <taxon>Candida</taxon>
    </lineage>
</organism>
<keyword evidence="2" id="KW-1185">Reference proteome</keyword>
<protein>
    <submittedName>
        <fullName evidence="1">Uncharacterized protein</fullName>
    </submittedName>
</protein>
<dbReference type="HOGENOM" id="CLU_681516_0_0_1"/>
<gene>
    <name evidence="1" type="ORF">CORT_0H00600</name>
</gene>
<dbReference type="GeneID" id="14542493"/>
<dbReference type="RefSeq" id="XP_003871302.1">
    <property type="nucleotide sequence ID" value="XM_003871253.1"/>
</dbReference>
<reference evidence="1 2" key="1">
    <citation type="journal article" date="2012" name="PLoS ONE">
        <title>Sequence and analysis of the genome of the pathogenic yeast Candida orthopsilosis.</title>
        <authorList>
            <person name="Riccombeni A."/>
            <person name="Vidanes G."/>
            <person name="Proux-Wera E."/>
            <person name="Wolfe K.H."/>
            <person name="Butler G."/>
        </authorList>
    </citation>
    <scope>NUCLEOTIDE SEQUENCE [LARGE SCALE GENOMIC DNA]</scope>
    <source>
        <strain evidence="1 2">Co 90-125</strain>
    </source>
</reference>
<evidence type="ECO:0000313" key="1">
    <source>
        <dbReference type="EMBL" id="CCG25177.1"/>
    </source>
</evidence>
<dbReference type="eggNOG" id="ENOG502RPY9">
    <property type="taxonomic scope" value="Eukaryota"/>
</dbReference>
<proteinExistence type="predicted"/>
<evidence type="ECO:0000313" key="2">
    <source>
        <dbReference type="Proteomes" id="UP000005018"/>
    </source>
</evidence>
<dbReference type="KEGG" id="cot:CORT_0H00600"/>
<sequence>MSTNKVPISVRRLINLYNVLSHKQNSSYAEQIESFLQNTSDLNLRNKRWSILGRNARKGRDWKIDRNREQRLFQNPIQFGPNELKETKYLFKDQSQFRTKQGILPKSPSGRKNTSVYNADIESAINSYFNPLTTVPVHKSHQQVFKFYLQRLMNAPIMIVFKQRCNLFSPTSIDQWNQPYFEMRKKIRLENEKHKEMDIPPYEMKKVSHPDILSLALKSENFMKSVGQDLDEVVKNFPWDDIRLVDDKLVNIISNEQQVKTLLRLDQSEISFNDENVLSVVDKAMQMVEKSTITNIMDSFPYTLTYTRFFVLNILNLEADFTLFGSLWSNTDFEIVGARLALNDARIRSLLQSFIKTADLQHASSYEDILKLAKTEETDTHGLNSVIQTIASSGLINTSLNTKTDALYLTKG</sequence>